<dbReference type="EC" id="3.1.4.52" evidence="2"/>
<keyword evidence="5 10" id="KW-0812">Transmembrane</keyword>
<evidence type="ECO:0000256" key="1">
    <source>
        <dbReference type="ARBA" id="ARBA00004651"/>
    </source>
</evidence>
<accession>A0A917DDJ0</accession>
<dbReference type="CDD" id="cd01948">
    <property type="entry name" value="EAL"/>
    <property type="match status" value="1"/>
</dbReference>
<comment type="subcellular location">
    <subcellularLocation>
        <location evidence="1">Cell membrane</location>
        <topology evidence="1">Multi-pass membrane protein</topology>
    </subcellularLocation>
</comment>
<feature type="domain" description="EAL" evidence="11">
    <location>
        <begin position="274"/>
        <end position="525"/>
    </location>
</feature>
<keyword evidence="3" id="KW-1003">Cell membrane</keyword>
<proteinExistence type="predicted"/>
<evidence type="ECO:0000256" key="9">
    <source>
        <dbReference type="ARBA" id="ARBA00034290"/>
    </source>
</evidence>
<dbReference type="InterPro" id="IPR035919">
    <property type="entry name" value="EAL_sf"/>
</dbReference>
<dbReference type="InterPro" id="IPR001633">
    <property type="entry name" value="EAL_dom"/>
</dbReference>
<feature type="transmembrane region" description="Helical" evidence="10">
    <location>
        <begin position="247"/>
        <end position="264"/>
    </location>
</feature>
<keyword evidence="8 10" id="KW-0472">Membrane</keyword>
<dbReference type="EMBL" id="BMJJ01000008">
    <property type="protein sequence ID" value="GGD28012.1"/>
    <property type="molecule type" value="Genomic_DNA"/>
</dbReference>
<evidence type="ECO:0000313" key="12">
    <source>
        <dbReference type="EMBL" id="GGD28012.1"/>
    </source>
</evidence>
<dbReference type="PROSITE" id="PS50883">
    <property type="entry name" value="EAL"/>
    <property type="match status" value="1"/>
</dbReference>
<keyword evidence="6" id="KW-0378">Hydrolase</keyword>
<dbReference type="InterPro" id="IPR050706">
    <property type="entry name" value="Cyclic-di-GMP_PDE-like"/>
</dbReference>
<evidence type="ECO:0000256" key="3">
    <source>
        <dbReference type="ARBA" id="ARBA00022475"/>
    </source>
</evidence>
<evidence type="ECO:0000259" key="11">
    <source>
        <dbReference type="PROSITE" id="PS50883"/>
    </source>
</evidence>
<dbReference type="PANTHER" id="PTHR33121">
    <property type="entry name" value="CYCLIC DI-GMP PHOSPHODIESTERASE PDEF"/>
    <property type="match status" value="1"/>
</dbReference>
<sequence>MAKLVRLFISARQQRLVSLVLGLLLFGLFVAAAALFARHEVVRLLVGESLPVLRPFADRADIAAGTFAALKSDVTAPPCTPEFDRQLRRVAYQPNRFNEFVYAPNGIVECTSSMGRFDPPVALGQPDMPAQGREPAMWVDRGLTFAGLNGLVGTVLHLHPYAIVLPLETVRIDPPGWMAMEVVFVAPSGRWWHRGGTPGVYQRYVASLRQQDGGLDTALRNSVCLLSGRVCVVTEAPLAALLSHGKIYVIASLVAALALAAWLARMARVMIVRRFAFESRFRRHLEAGSIVCVYQPIMHLHSGEIAGCEVLARWRDVDDSIVYPDRFIPLVEQAGLTRSFTRMVAERAHAELIEALPEGRKLMLTFNIFPRDLDAAFLCNVFGIFASASSRFEIGVEIVESNVIEVADAPLQIEALRAAGIRTYIDDFGTGYSNIQNLVALTVDGVKLDRSFAMAATGSVMARMLGHAIDMVRASERTIVVEGVETAERLRQLRAVIPPIDLVQGYFISRPLSAEDFAAFLVRHAEGFHELELVA</sequence>
<organism evidence="12 13">
    <name type="scientific">Aureimonas glaciei</name>
    <dbReference type="NCBI Taxonomy" id="1776957"/>
    <lineage>
        <taxon>Bacteria</taxon>
        <taxon>Pseudomonadati</taxon>
        <taxon>Pseudomonadota</taxon>
        <taxon>Alphaproteobacteria</taxon>
        <taxon>Hyphomicrobiales</taxon>
        <taxon>Aurantimonadaceae</taxon>
        <taxon>Aureimonas</taxon>
    </lineage>
</organism>
<gene>
    <name evidence="12" type="ORF">GCM10011335_33910</name>
</gene>
<dbReference type="Pfam" id="PF12792">
    <property type="entry name" value="CSS-motif"/>
    <property type="match status" value="1"/>
</dbReference>
<dbReference type="Proteomes" id="UP000613160">
    <property type="component" value="Unassembled WGS sequence"/>
</dbReference>
<dbReference type="SMART" id="SM00052">
    <property type="entry name" value="EAL"/>
    <property type="match status" value="1"/>
</dbReference>
<evidence type="ECO:0000256" key="2">
    <source>
        <dbReference type="ARBA" id="ARBA00012282"/>
    </source>
</evidence>
<comment type="catalytic activity">
    <reaction evidence="9">
        <text>3',3'-c-di-GMP + H2O = 5'-phosphoguanylyl(3'-&gt;5')guanosine + H(+)</text>
        <dbReference type="Rhea" id="RHEA:24902"/>
        <dbReference type="ChEBI" id="CHEBI:15377"/>
        <dbReference type="ChEBI" id="CHEBI:15378"/>
        <dbReference type="ChEBI" id="CHEBI:58754"/>
        <dbReference type="ChEBI" id="CHEBI:58805"/>
        <dbReference type="EC" id="3.1.4.52"/>
    </reaction>
</comment>
<evidence type="ECO:0000256" key="10">
    <source>
        <dbReference type="SAM" id="Phobius"/>
    </source>
</evidence>
<reference evidence="12" key="1">
    <citation type="journal article" date="2014" name="Int. J. Syst. Evol. Microbiol.">
        <title>Complete genome sequence of Corynebacterium casei LMG S-19264T (=DSM 44701T), isolated from a smear-ripened cheese.</title>
        <authorList>
            <consortium name="US DOE Joint Genome Institute (JGI-PGF)"/>
            <person name="Walter F."/>
            <person name="Albersmeier A."/>
            <person name="Kalinowski J."/>
            <person name="Ruckert C."/>
        </authorList>
    </citation>
    <scope>NUCLEOTIDE SEQUENCE</scope>
    <source>
        <strain evidence="12">CGMCC 1.15493</strain>
    </source>
</reference>
<evidence type="ECO:0000256" key="4">
    <source>
        <dbReference type="ARBA" id="ARBA00022636"/>
    </source>
</evidence>
<keyword evidence="13" id="KW-1185">Reference proteome</keyword>
<dbReference type="Pfam" id="PF00563">
    <property type="entry name" value="EAL"/>
    <property type="match status" value="1"/>
</dbReference>
<keyword evidence="7 10" id="KW-1133">Transmembrane helix</keyword>
<comment type="caution">
    <text evidence="12">The sequence shown here is derived from an EMBL/GenBank/DDBJ whole genome shotgun (WGS) entry which is preliminary data.</text>
</comment>
<dbReference type="PANTHER" id="PTHR33121:SF79">
    <property type="entry name" value="CYCLIC DI-GMP PHOSPHODIESTERASE PDED-RELATED"/>
    <property type="match status" value="1"/>
</dbReference>
<evidence type="ECO:0000256" key="6">
    <source>
        <dbReference type="ARBA" id="ARBA00022801"/>
    </source>
</evidence>
<dbReference type="GO" id="GO:0005886">
    <property type="term" value="C:plasma membrane"/>
    <property type="evidence" value="ECO:0007669"/>
    <property type="project" value="UniProtKB-SubCell"/>
</dbReference>
<dbReference type="InterPro" id="IPR024744">
    <property type="entry name" value="CSS-motif_dom"/>
</dbReference>
<reference evidence="12" key="2">
    <citation type="submission" date="2020-09" db="EMBL/GenBank/DDBJ databases">
        <authorList>
            <person name="Sun Q."/>
            <person name="Zhou Y."/>
        </authorList>
    </citation>
    <scope>NUCLEOTIDE SEQUENCE</scope>
    <source>
        <strain evidence="12">CGMCC 1.15493</strain>
    </source>
</reference>
<dbReference type="RefSeq" id="WP_188852885.1">
    <property type="nucleotide sequence ID" value="NZ_BMJJ01000008.1"/>
</dbReference>
<dbReference type="SUPFAM" id="SSF141868">
    <property type="entry name" value="EAL domain-like"/>
    <property type="match status" value="1"/>
</dbReference>
<name>A0A917DDJ0_9HYPH</name>
<dbReference type="Gene3D" id="3.20.20.450">
    <property type="entry name" value="EAL domain"/>
    <property type="match status" value="1"/>
</dbReference>
<protein>
    <recommendedName>
        <fullName evidence="2">cyclic-guanylate-specific phosphodiesterase</fullName>
        <ecNumber evidence="2">3.1.4.52</ecNumber>
    </recommendedName>
</protein>
<keyword evidence="4" id="KW-0973">c-di-GMP</keyword>
<evidence type="ECO:0000313" key="13">
    <source>
        <dbReference type="Proteomes" id="UP000613160"/>
    </source>
</evidence>
<dbReference type="GO" id="GO:0071111">
    <property type="term" value="F:cyclic-guanylate-specific phosphodiesterase activity"/>
    <property type="evidence" value="ECO:0007669"/>
    <property type="project" value="UniProtKB-EC"/>
</dbReference>
<dbReference type="AlphaFoldDB" id="A0A917DDJ0"/>
<evidence type="ECO:0000256" key="7">
    <source>
        <dbReference type="ARBA" id="ARBA00022989"/>
    </source>
</evidence>
<evidence type="ECO:0000256" key="8">
    <source>
        <dbReference type="ARBA" id="ARBA00023136"/>
    </source>
</evidence>
<evidence type="ECO:0000256" key="5">
    <source>
        <dbReference type="ARBA" id="ARBA00022692"/>
    </source>
</evidence>